<dbReference type="Proteomes" id="UP001500618">
    <property type="component" value="Unassembled WGS sequence"/>
</dbReference>
<organism evidence="1 2">
    <name type="scientific">Fodinicola feengrottensis</name>
    <dbReference type="NCBI Taxonomy" id="435914"/>
    <lineage>
        <taxon>Bacteria</taxon>
        <taxon>Bacillati</taxon>
        <taxon>Actinomycetota</taxon>
        <taxon>Actinomycetes</taxon>
        <taxon>Mycobacteriales</taxon>
        <taxon>Fodinicola</taxon>
    </lineage>
</organism>
<protein>
    <recommendedName>
        <fullName evidence="3">HEAT repeat domain-containing protein</fullName>
    </recommendedName>
</protein>
<evidence type="ECO:0000313" key="2">
    <source>
        <dbReference type="Proteomes" id="UP001500618"/>
    </source>
</evidence>
<gene>
    <name evidence="1" type="ORF">GCM10009765_84760</name>
</gene>
<reference evidence="2" key="1">
    <citation type="journal article" date="2019" name="Int. J. Syst. Evol. Microbiol.">
        <title>The Global Catalogue of Microorganisms (GCM) 10K type strain sequencing project: providing services to taxonomists for standard genome sequencing and annotation.</title>
        <authorList>
            <consortium name="The Broad Institute Genomics Platform"/>
            <consortium name="The Broad Institute Genome Sequencing Center for Infectious Disease"/>
            <person name="Wu L."/>
            <person name="Ma J."/>
        </authorList>
    </citation>
    <scope>NUCLEOTIDE SEQUENCE [LARGE SCALE GENOMIC DNA]</scope>
    <source>
        <strain evidence="2">JCM 14718</strain>
    </source>
</reference>
<sequence length="148" mass="16007">MATQAVKRRRLAHLDAQLTEAITAASPQAQRAIALEALGHIATLADWPEGTRQAVDAANRNEFSATGRTWLADAADRTDDLRLAAEDSDNKGAADHYWRITCAYSAARWVLDDDPSAAAQDAVYHAAMGGDRHQLFSVVRARLNLAPA</sequence>
<proteinExistence type="predicted"/>
<accession>A0ABP4VKL1</accession>
<keyword evidence="2" id="KW-1185">Reference proteome</keyword>
<dbReference type="EMBL" id="BAAANY010000068">
    <property type="protein sequence ID" value="GAA1724210.1"/>
    <property type="molecule type" value="Genomic_DNA"/>
</dbReference>
<evidence type="ECO:0008006" key="3">
    <source>
        <dbReference type="Google" id="ProtNLM"/>
    </source>
</evidence>
<dbReference type="RefSeq" id="WP_344315612.1">
    <property type="nucleotide sequence ID" value="NZ_BAAANY010000068.1"/>
</dbReference>
<comment type="caution">
    <text evidence="1">The sequence shown here is derived from an EMBL/GenBank/DDBJ whole genome shotgun (WGS) entry which is preliminary data.</text>
</comment>
<name>A0ABP4VKL1_9ACTN</name>
<evidence type="ECO:0000313" key="1">
    <source>
        <dbReference type="EMBL" id="GAA1724210.1"/>
    </source>
</evidence>